<keyword evidence="2 6" id="KW-0547">Nucleotide-binding</keyword>
<dbReference type="Proteomes" id="UP000007431">
    <property type="component" value="Unassembled WGS sequence"/>
</dbReference>
<evidence type="ECO:0000256" key="6">
    <source>
        <dbReference type="PROSITE-ProRule" id="PRU10141"/>
    </source>
</evidence>
<dbReference type="AlphaFoldDB" id="D8PKE4"/>
<dbReference type="InterPro" id="IPR050339">
    <property type="entry name" value="CC_SR_Kinase"/>
</dbReference>
<feature type="domain" description="Protein kinase" evidence="8">
    <location>
        <begin position="154"/>
        <end position="544"/>
    </location>
</feature>
<dbReference type="GO" id="GO:0005634">
    <property type="term" value="C:nucleus"/>
    <property type="evidence" value="ECO:0007669"/>
    <property type="project" value="TreeGrafter"/>
</dbReference>
<feature type="region of interest" description="Disordered" evidence="7">
    <location>
        <begin position="120"/>
        <end position="139"/>
    </location>
</feature>
<proteinExistence type="inferred from homology"/>
<dbReference type="SUPFAM" id="SSF56112">
    <property type="entry name" value="Protein kinase-like (PK-like)"/>
    <property type="match status" value="1"/>
</dbReference>
<keyword evidence="10" id="KW-1185">Reference proteome</keyword>
<accession>D8PKE4</accession>
<dbReference type="Pfam" id="PF00069">
    <property type="entry name" value="Pkinase"/>
    <property type="match status" value="1"/>
</dbReference>
<name>D8PKE4_SCHCM</name>
<dbReference type="PANTHER" id="PTHR11042:SF138">
    <property type="entry name" value="SERINE_THREONINE-PROTEIN KINASE IKS1-RELATED"/>
    <property type="match status" value="1"/>
</dbReference>
<dbReference type="PROSITE" id="PS50011">
    <property type="entry name" value="PROTEIN_KINASE_DOM"/>
    <property type="match status" value="1"/>
</dbReference>
<dbReference type="FunCoup" id="D8PKE4">
    <property type="interactions" value="375"/>
</dbReference>
<dbReference type="PANTHER" id="PTHR11042">
    <property type="entry name" value="EUKARYOTIC TRANSLATION INITIATION FACTOR 2-ALPHA KINASE EIF2-ALPHA KINASE -RELATED"/>
    <property type="match status" value="1"/>
</dbReference>
<evidence type="ECO:0000256" key="4">
    <source>
        <dbReference type="ARBA" id="ARBA00022840"/>
    </source>
</evidence>
<dbReference type="EMBL" id="GL377302">
    <property type="protein sequence ID" value="EFJ03288.1"/>
    <property type="molecule type" value="Genomic_DNA"/>
</dbReference>
<evidence type="ECO:0000256" key="5">
    <source>
        <dbReference type="ARBA" id="ARBA00037982"/>
    </source>
</evidence>
<dbReference type="CDD" id="cd00180">
    <property type="entry name" value="PKc"/>
    <property type="match status" value="1"/>
</dbReference>
<evidence type="ECO:0000256" key="2">
    <source>
        <dbReference type="ARBA" id="ARBA00022741"/>
    </source>
</evidence>
<evidence type="ECO:0000313" key="10">
    <source>
        <dbReference type="Proteomes" id="UP000007431"/>
    </source>
</evidence>
<dbReference type="Gene3D" id="1.10.510.10">
    <property type="entry name" value="Transferase(Phosphotransferase) domain 1"/>
    <property type="match status" value="1"/>
</dbReference>
<evidence type="ECO:0000259" key="8">
    <source>
        <dbReference type="PROSITE" id="PS50011"/>
    </source>
</evidence>
<dbReference type="InParanoid" id="D8PKE4"/>
<gene>
    <name evidence="9" type="ORF">SCHCODRAFT_49624</name>
</gene>
<feature type="binding site" evidence="6">
    <location>
        <position position="187"/>
    </location>
    <ligand>
        <name>ATP</name>
        <dbReference type="ChEBI" id="CHEBI:30616"/>
    </ligand>
</feature>
<dbReference type="VEuPathDB" id="FungiDB:SCHCODRAFT_02623777"/>
<dbReference type="InterPro" id="IPR000719">
    <property type="entry name" value="Prot_kinase_dom"/>
</dbReference>
<evidence type="ECO:0000313" key="9">
    <source>
        <dbReference type="EMBL" id="EFJ03288.1"/>
    </source>
</evidence>
<dbReference type="eggNOG" id="KOG0032">
    <property type="taxonomic scope" value="Eukaryota"/>
</dbReference>
<dbReference type="InterPro" id="IPR011009">
    <property type="entry name" value="Kinase-like_dom_sf"/>
</dbReference>
<dbReference type="SMART" id="SM00220">
    <property type="entry name" value="S_TKc"/>
    <property type="match status" value="1"/>
</dbReference>
<keyword evidence="3" id="KW-0418">Kinase</keyword>
<dbReference type="GO" id="GO:0005737">
    <property type="term" value="C:cytoplasm"/>
    <property type="evidence" value="ECO:0007669"/>
    <property type="project" value="TreeGrafter"/>
</dbReference>
<dbReference type="GO" id="GO:0004672">
    <property type="term" value="F:protein kinase activity"/>
    <property type="evidence" value="ECO:0007669"/>
    <property type="project" value="InterPro"/>
</dbReference>
<dbReference type="OMA" id="RNADLIH"/>
<dbReference type="HOGENOM" id="CLU_010228_0_1_1"/>
<dbReference type="InterPro" id="IPR008271">
    <property type="entry name" value="Ser/Thr_kinase_AS"/>
</dbReference>
<sequence length="607" mass="66969">MATVSPPETPNTRAVVSFIGSSASEWRPILQHDNQIVLYHPRSHALSIRPSVDLAAQRCPYCRQELPEGFEPLVQEHHDLEADEHERFVSADGAEDGQTARAPNYFELLSIANAESTSSVGSALSDGVPEDEDEPGASVFPKEAMAEGYFKTFFQEEEKLGMGANGSVYLCQHMLDGNPLGHFAVKKIAVGESHEYLLKTLREASAYALYIRLLEQLHHPNIITYHHSWLETAQFSPFGPRIPTLHVLMQWAEGGSLDDLIDLRQGKAVKHVHFHPVSSPADVFSAVQDPASEEPVEEFDVSRMSRAARIKAFRAFQRAAPDERERIKARMGMGDKRRREAAWKAIHLLSAEEVKSLFGDVVEGLAFLHAKSILHLDLKPGNVLLTWDAGRIIPRAMLSDFGTSRDMLNAPSLARSGNTGTLEYTSPESLPSPQTGLLGSIDSKTDMWSLGMLLHKILFFRLPYRFSSDGSGAAADSKMGEGEKMDRLQAEVLGYQGFKSTPVHSTAFKARRLPRAYLILLESLLNPSPSGRPSCEKVVSAVRMGQVCPDVATLSSMLMSAVARPSFRAPHPLALPGTEFHAHSLLPPPLKLRQRQECAVGELCERC</sequence>
<dbReference type="GO" id="GO:0005524">
    <property type="term" value="F:ATP binding"/>
    <property type="evidence" value="ECO:0007669"/>
    <property type="project" value="UniProtKB-UniRule"/>
</dbReference>
<keyword evidence="1" id="KW-0808">Transferase</keyword>
<dbReference type="InterPro" id="IPR017441">
    <property type="entry name" value="Protein_kinase_ATP_BS"/>
</dbReference>
<comment type="similarity">
    <text evidence="5">Belongs to the protein kinase superfamily. Ser/Thr protein kinase family. GCN2 subfamily.</text>
</comment>
<reference evidence="9 10" key="1">
    <citation type="journal article" date="2010" name="Nat. Biotechnol.">
        <title>Genome sequence of the model mushroom Schizophyllum commune.</title>
        <authorList>
            <person name="Ohm R.A."/>
            <person name="de Jong J.F."/>
            <person name="Lugones L.G."/>
            <person name="Aerts A."/>
            <person name="Kothe E."/>
            <person name="Stajich J.E."/>
            <person name="de Vries R.P."/>
            <person name="Record E."/>
            <person name="Levasseur A."/>
            <person name="Baker S.E."/>
            <person name="Bartholomew K.A."/>
            <person name="Coutinho P.M."/>
            <person name="Erdmann S."/>
            <person name="Fowler T.J."/>
            <person name="Gathman A.C."/>
            <person name="Lombard V."/>
            <person name="Henrissat B."/>
            <person name="Knabe N."/>
            <person name="Kuees U."/>
            <person name="Lilly W.W."/>
            <person name="Lindquist E."/>
            <person name="Lucas S."/>
            <person name="Magnuson J.K."/>
            <person name="Piumi F."/>
            <person name="Raudaskoski M."/>
            <person name="Salamov A."/>
            <person name="Schmutz J."/>
            <person name="Schwarze F.W.M.R."/>
            <person name="vanKuyk P.A."/>
            <person name="Horton J.S."/>
            <person name="Grigoriev I.V."/>
            <person name="Woesten H.A.B."/>
        </authorList>
    </citation>
    <scope>NUCLEOTIDE SEQUENCE [LARGE SCALE GENOMIC DNA]</scope>
    <source>
        <strain evidence="10">H4-8 / FGSC 9210</strain>
    </source>
</reference>
<keyword evidence="4 6" id="KW-0067">ATP-binding</keyword>
<organism evidence="10">
    <name type="scientific">Schizophyllum commune (strain H4-8 / FGSC 9210)</name>
    <name type="common">Split gill fungus</name>
    <dbReference type="NCBI Taxonomy" id="578458"/>
    <lineage>
        <taxon>Eukaryota</taxon>
        <taxon>Fungi</taxon>
        <taxon>Dikarya</taxon>
        <taxon>Basidiomycota</taxon>
        <taxon>Agaricomycotina</taxon>
        <taxon>Agaricomycetes</taxon>
        <taxon>Agaricomycetidae</taxon>
        <taxon>Agaricales</taxon>
        <taxon>Schizophyllaceae</taxon>
        <taxon>Schizophyllum</taxon>
    </lineage>
</organism>
<evidence type="ECO:0000256" key="7">
    <source>
        <dbReference type="SAM" id="MobiDB-lite"/>
    </source>
</evidence>
<protein>
    <recommendedName>
        <fullName evidence="8">Protein kinase domain-containing protein</fullName>
    </recommendedName>
</protein>
<evidence type="ECO:0000256" key="3">
    <source>
        <dbReference type="ARBA" id="ARBA00022777"/>
    </source>
</evidence>
<dbReference type="PROSITE" id="PS00107">
    <property type="entry name" value="PROTEIN_KINASE_ATP"/>
    <property type="match status" value="1"/>
</dbReference>
<dbReference type="PROSITE" id="PS00108">
    <property type="entry name" value="PROTEIN_KINASE_ST"/>
    <property type="match status" value="1"/>
</dbReference>
<dbReference type="Gene3D" id="3.30.200.20">
    <property type="entry name" value="Phosphorylase Kinase, domain 1"/>
    <property type="match status" value="1"/>
</dbReference>
<evidence type="ECO:0000256" key="1">
    <source>
        <dbReference type="ARBA" id="ARBA00022679"/>
    </source>
</evidence>